<accession>A0A7S4KLX5</accession>
<dbReference type="SUPFAM" id="SSF46785">
    <property type="entry name" value="Winged helix' DNA-binding domain"/>
    <property type="match status" value="1"/>
</dbReference>
<dbReference type="Gene3D" id="1.10.10.2670">
    <property type="entry name" value="E3 ubiquitin-protein ligase"/>
    <property type="match status" value="1"/>
</dbReference>
<organism evidence="4">
    <name type="scientific">Guillardia theta</name>
    <name type="common">Cryptophyte</name>
    <name type="synonym">Cryptomonas phi</name>
    <dbReference type="NCBI Taxonomy" id="55529"/>
    <lineage>
        <taxon>Eukaryota</taxon>
        <taxon>Cryptophyceae</taxon>
        <taxon>Pyrenomonadales</taxon>
        <taxon>Geminigeraceae</taxon>
        <taxon>Guillardia</taxon>
    </lineage>
</organism>
<feature type="domain" description="OCEL" evidence="3">
    <location>
        <begin position="270"/>
        <end position="375"/>
    </location>
</feature>
<keyword evidence="1" id="KW-0175">Coiled coil</keyword>
<dbReference type="Pfam" id="PF07303">
    <property type="entry name" value="Occludin_ELL"/>
    <property type="match status" value="1"/>
</dbReference>
<dbReference type="InterPro" id="IPR036390">
    <property type="entry name" value="WH_DNA-bd_sf"/>
</dbReference>
<dbReference type="AlphaFoldDB" id="A0A7S4KLX5"/>
<protein>
    <recommendedName>
        <fullName evidence="3">OCEL domain-containing protein</fullName>
    </recommendedName>
</protein>
<evidence type="ECO:0000313" key="4">
    <source>
        <dbReference type="EMBL" id="CAE2299185.1"/>
    </source>
</evidence>
<feature type="region of interest" description="Disordered" evidence="2">
    <location>
        <begin position="116"/>
        <end position="170"/>
    </location>
</feature>
<evidence type="ECO:0000256" key="2">
    <source>
        <dbReference type="SAM" id="MobiDB-lite"/>
    </source>
</evidence>
<reference evidence="4" key="1">
    <citation type="submission" date="2021-01" db="EMBL/GenBank/DDBJ databases">
        <authorList>
            <person name="Corre E."/>
            <person name="Pelletier E."/>
            <person name="Niang G."/>
            <person name="Scheremetjew M."/>
            <person name="Finn R."/>
            <person name="Kale V."/>
            <person name="Holt S."/>
            <person name="Cochrane G."/>
            <person name="Meng A."/>
            <person name="Brown T."/>
            <person name="Cohen L."/>
        </authorList>
    </citation>
    <scope>NUCLEOTIDE SEQUENCE</scope>
    <source>
        <strain evidence="4">CCMP 2712</strain>
    </source>
</reference>
<evidence type="ECO:0000259" key="3">
    <source>
        <dbReference type="PROSITE" id="PS51980"/>
    </source>
</evidence>
<dbReference type="PROSITE" id="PS51980">
    <property type="entry name" value="OCEL"/>
    <property type="match status" value="1"/>
</dbReference>
<gene>
    <name evidence="4" type="ORF">GTHE00462_LOCUS14987</name>
</gene>
<dbReference type="Gene3D" id="6.10.140.340">
    <property type="match status" value="1"/>
</dbReference>
<dbReference type="InterPro" id="IPR042065">
    <property type="entry name" value="E3_ELL-like"/>
</dbReference>
<feature type="compositionally biased region" description="Basic and acidic residues" evidence="2">
    <location>
        <begin position="1"/>
        <end position="10"/>
    </location>
</feature>
<dbReference type="SUPFAM" id="SSF144292">
    <property type="entry name" value="occludin/ELL-like"/>
    <property type="match status" value="1"/>
</dbReference>
<feature type="compositionally biased region" description="Basic and acidic residues" evidence="2">
    <location>
        <begin position="116"/>
        <end position="133"/>
    </location>
</feature>
<evidence type="ECO:0000256" key="1">
    <source>
        <dbReference type="SAM" id="Coils"/>
    </source>
</evidence>
<dbReference type="EMBL" id="HBKN01018990">
    <property type="protein sequence ID" value="CAE2299185.1"/>
    <property type="molecule type" value="Transcribed_RNA"/>
</dbReference>
<feature type="coiled-coil region" evidence="1">
    <location>
        <begin position="278"/>
        <end position="326"/>
    </location>
</feature>
<proteinExistence type="predicted"/>
<name>A0A7S4KLX5_GUITH</name>
<dbReference type="InterPro" id="IPR010844">
    <property type="entry name" value="Occludin_ELL"/>
</dbReference>
<sequence>MAARGGEKGKGGSGGGEPKPHHLLASDPAHQGKRIFHVKLNKEVLQELQFGSGEAVFTLGRGDRSILKLGNNKWTLQTPSIEEEKRTLECVRTSNGVCYRLGISDRLVLQRERGLKESEKEELKRANAEEQQRKKQGAAIKHDPCSSAGKKRKIVDDVGKAEQSGSSRASPTIVAKVDVDKEEVHKRVMHALGIADVDHEELKRRCLKKEEEIAGKVTFKDICSEVANYVSVPSGEKKWRLKLEYLKKLDVDGWSEYSENDRRLIRARLSILAPTTIVANSEDEVKELKSRYKDKYAKYEETNIKLNDWQRQFETLAADLSKSKDKSKQALRKEITEKFNNLKVSLMETHTKFLLLHDELLAIKEAIRNFSAGNGTKAPA</sequence>
<feature type="region of interest" description="Disordered" evidence="2">
    <location>
        <begin position="1"/>
        <end position="26"/>
    </location>
</feature>